<dbReference type="AlphaFoldDB" id="A0A1Y2HDL2"/>
<dbReference type="SUPFAM" id="SSF56112">
    <property type="entry name" value="Protein kinase-like (PK-like)"/>
    <property type="match status" value="1"/>
</dbReference>
<evidence type="ECO:0000313" key="8">
    <source>
        <dbReference type="Proteomes" id="UP000193411"/>
    </source>
</evidence>
<name>A0A1Y2HDL2_9FUNG</name>
<evidence type="ECO:0000256" key="1">
    <source>
        <dbReference type="ARBA" id="ARBA00022679"/>
    </source>
</evidence>
<dbReference type="GO" id="GO:0005737">
    <property type="term" value="C:cytoplasm"/>
    <property type="evidence" value="ECO:0007669"/>
    <property type="project" value="TreeGrafter"/>
</dbReference>
<dbReference type="InterPro" id="IPR050339">
    <property type="entry name" value="CC_SR_Kinase"/>
</dbReference>
<dbReference type="Proteomes" id="UP000193411">
    <property type="component" value="Unassembled WGS sequence"/>
</dbReference>
<keyword evidence="3 7" id="KW-0418">Kinase</keyword>
<dbReference type="PROSITE" id="PS50011">
    <property type="entry name" value="PROTEIN_KINASE_DOM"/>
    <property type="match status" value="1"/>
</dbReference>
<accession>A0A1Y2HDL2</accession>
<sequence length="80" mass="9234">FIPPRSPEYVLVLELCEGGSLWSYVRSNPTTVGRRRWMRWARQLAQAVAAMHAHRIVHHDIKPQNILLDEFQGIKLSDLG</sequence>
<evidence type="ECO:0000259" key="6">
    <source>
        <dbReference type="PROSITE" id="PS50011"/>
    </source>
</evidence>
<evidence type="ECO:0000313" key="7">
    <source>
        <dbReference type="EMBL" id="ORZ32666.1"/>
    </source>
</evidence>
<dbReference type="PANTHER" id="PTHR11042:SF190">
    <property type="entry name" value="MITOSIS INHIBITOR PROTEIN KINASE MIK1"/>
    <property type="match status" value="1"/>
</dbReference>
<dbReference type="OrthoDB" id="4062651at2759"/>
<dbReference type="STRING" id="765915.A0A1Y2HDL2"/>
<comment type="similarity">
    <text evidence="5">Belongs to the protein kinase superfamily. Ser/Thr protein kinase family. GCN2 subfamily.</text>
</comment>
<dbReference type="Pfam" id="PF00069">
    <property type="entry name" value="Pkinase"/>
    <property type="match status" value="1"/>
</dbReference>
<keyword evidence="2" id="KW-0547">Nucleotide-binding</keyword>
<dbReference type="PROSITE" id="PS00108">
    <property type="entry name" value="PROTEIN_KINASE_ST"/>
    <property type="match status" value="1"/>
</dbReference>
<dbReference type="InterPro" id="IPR008271">
    <property type="entry name" value="Ser/Thr_kinase_AS"/>
</dbReference>
<evidence type="ECO:0000256" key="5">
    <source>
        <dbReference type="ARBA" id="ARBA00037982"/>
    </source>
</evidence>
<organism evidence="7 8">
    <name type="scientific">Catenaria anguillulae PL171</name>
    <dbReference type="NCBI Taxonomy" id="765915"/>
    <lineage>
        <taxon>Eukaryota</taxon>
        <taxon>Fungi</taxon>
        <taxon>Fungi incertae sedis</taxon>
        <taxon>Blastocladiomycota</taxon>
        <taxon>Blastocladiomycetes</taxon>
        <taxon>Blastocladiales</taxon>
        <taxon>Catenariaceae</taxon>
        <taxon>Catenaria</taxon>
    </lineage>
</organism>
<proteinExistence type="inferred from homology"/>
<feature type="non-terminal residue" evidence="7">
    <location>
        <position position="1"/>
    </location>
</feature>
<reference evidence="7 8" key="1">
    <citation type="submission" date="2016-07" db="EMBL/GenBank/DDBJ databases">
        <title>Pervasive Adenine N6-methylation of Active Genes in Fungi.</title>
        <authorList>
            <consortium name="DOE Joint Genome Institute"/>
            <person name="Mondo S.J."/>
            <person name="Dannebaum R.O."/>
            <person name="Kuo R.C."/>
            <person name="Labutti K."/>
            <person name="Haridas S."/>
            <person name="Kuo A."/>
            <person name="Salamov A."/>
            <person name="Ahrendt S.R."/>
            <person name="Lipzen A."/>
            <person name="Sullivan W."/>
            <person name="Andreopoulos W.B."/>
            <person name="Clum A."/>
            <person name="Lindquist E."/>
            <person name="Daum C."/>
            <person name="Ramamoorthy G.K."/>
            <person name="Gryganskyi A."/>
            <person name="Culley D."/>
            <person name="Magnuson J.K."/>
            <person name="James T.Y."/>
            <person name="O'Malley M.A."/>
            <person name="Stajich J.E."/>
            <person name="Spatafora J.W."/>
            <person name="Visel A."/>
            <person name="Grigoriev I.V."/>
        </authorList>
    </citation>
    <scope>NUCLEOTIDE SEQUENCE [LARGE SCALE GENOMIC DNA]</scope>
    <source>
        <strain evidence="7 8">PL171</strain>
    </source>
</reference>
<dbReference type="Gene3D" id="1.10.510.10">
    <property type="entry name" value="Transferase(Phosphotransferase) domain 1"/>
    <property type="match status" value="1"/>
</dbReference>
<evidence type="ECO:0000256" key="2">
    <source>
        <dbReference type="ARBA" id="ARBA00022741"/>
    </source>
</evidence>
<dbReference type="PANTHER" id="PTHR11042">
    <property type="entry name" value="EUKARYOTIC TRANSLATION INITIATION FACTOR 2-ALPHA KINASE EIF2-ALPHA KINASE -RELATED"/>
    <property type="match status" value="1"/>
</dbReference>
<dbReference type="GO" id="GO:0005524">
    <property type="term" value="F:ATP binding"/>
    <property type="evidence" value="ECO:0007669"/>
    <property type="project" value="UniProtKB-KW"/>
</dbReference>
<dbReference type="InterPro" id="IPR000719">
    <property type="entry name" value="Prot_kinase_dom"/>
</dbReference>
<dbReference type="GO" id="GO:0004713">
    <property type="term" value="F:protein tyrosine kinase activity"/>
    <property type="evidence" value="ECO:0007669"/>
    <property type="project" value="TreeGrafter"/>
</dbReference>
<gene>
    <name evidence="7" type="ORF">BCR44DRAFT_1382437</name>
</gene>
<comment type="caution">
    <text evidence="7">The sequence shown here is derived from an EMBL/GenBank/DDBJ whole genome shotgun (WGS) entry which is preliminary data.</text>
</comment>
<protein>
    <submittedName>
        <fullName evidence="7">Kinase-like domain-containing protein</fullName>
    </submittedName>
</protein>
<feature type="non-terminal residue" evidence="7">
    <location>
        <position position="80"/>
    </location>
</feature>
<keyword evidence="8" id="KW-1185">Reference proteome</keyword>
<feature type="domain" description="Protein kinase" evidence="6">
    <location>
        <begin position="1"/>
        <end position="80"/>
    </location>
</feature>
<dbReference type="EMBL" id="MCFL01000043">
    <property type="protein sequence ID" value="ORZ32666.1"/>
    <property type="molecule type" value="Genomic_DNA"/>
</dbReference>
<dbReference type="InterPro" id="IPR011009">
    <property type="entry name" value="Kinase-like_dom_sf"/>
</dbReference>
<evidence type="ECO:0000256" key="3">
    <source>
        <dbReference type="ARBA" id="ARBA00022777"/>
    </source>
</evidence>
<keyword evidence="1" id="KW-0808">Transferase</keyword>
<evidence type="ECO:0000256" key="4">
    <source>
        <dbReference type="ARBA" id="ARBA00022840"/>
    </source>
</evidence>
<dbReference type="CDD" id="cd00180">
    <property type="entry name" value="PKc"/>
    <property type="match status" value="1"/>
</dbReference>
<dbReference type="GO" id="GO:0005634">
    <property type="term" value="C:nucleus"/>
    <property type="evidence" value="ECO:0007669"/>
    <property type="project" value="TreeGrafter"/>
</dbReference>
<dbReference type="GO" id="GO:0110031">
    <property type="term" value="P:negative regulation of G2/MI transition of meiotic cell cycle"/>
    <property type="evidence" value="ECO:0007669"/>
    <property type="project" value="TreeGrafter"/>
</dbReference>
<keyword evidence="4" id="KW-0067">ATP-binding</keyword>